<dbReference type="InterPro" id="IPR038404">
    <property type="entry name" value="TRAP_DctP_sf"/>
</dbReference>
<evidence type="ECO:0000256" key="1">
    <source>
        <dbReference type="ARBA" id="ARBA00009023"/>
    </source>
</evidence>
<protein>
    <submittedName>
        <fullName evidence="5">TRAP transporter substrate-binding protein</fullName>
    </submittedName>
</protein>
<dbReference type="Pfam" id="PF03480">
    <property type="entry name" value="DctP"/>
    <property type="match status" value="1"/>
</dbReference>
<dbReference type="RefSeq" id="WP_162216936.1">
    <property type="nucleotide sequence ID" value="NZ_JAAEHK010000001.1"/>
</dbReference>
<dbReference type="GO" id="GO:0030288">
    <property type="term" value="C:outer membrane-bounded periplasmic space"/>
    <property type="evidence" value="ECO:0007669"/>
    <property type="project" value="InterPro"/>
</dbReference>
<dbReference type="PIRSF" id="PIRSF006470">
    <property type="entry name" value="DctB"/>
    <property type="match status" value="1"/>
</dbReference>
<accession>A0A7C9K439</accession>
<sequence>MPTLPCSPRFTLKQLVTATALAALANAPLAVANPIEIQINNTLPTGSFAHTFLEEFSERLEDEAPGRFNVRLFMGGTLGTEEDVLQGLGMGTHHASLAASAVTQFNARTSIFDLPYLFENREDVAHFIDSEAGDMLREGFDGTGMRLLAMWDNGFRVITNKQRPIVTPEDLDGLRIRTPNSRQRVAMFNALGANATPLAFGEVYSALDQGVIDGQENPAHVAMSSRLYEVQEYLSVSNHLYLPTFLVFGEPFLNRLADEDLEVLERVATEMTSWTFDWGDDADASVLAELEQYLEINNVDFTAFQEAALPLYEDPVFVDAIGQDMIDATLTTMRNR</sequence>
<feature type="chain" id="PRO_5028841241" evidence="4">
    <location>
        <begin position="33"/>
        <end position="336"/>
    </location>
</feature>
<evidence type="ECO:0000313" key="6">
    <source>
        <dbReference type="Proteomes" id="UP000480312"/>
    </source>
</evidence>
<dbReference type="Gene3D" id="3.40.190.170">
    <property type="entry name" value="Bacterial extracellular solute-binding protein, family 7"/>
    <property type="match status" value="1"/>
</dbReference>
<evidence type="ECO:0000256" key="3">
    <source>
        <dbReference type="ARBA" id="ARBA00022729"/>
    </source>
</evidence>
<dbReference type="OrthoDB" id="8690069at2"/>
<dbReference type="PANTHER" id="PTHR33376:SF7">
    <property type="entry name" value="C4-DICARBOXYLATE-BINDING PROTEIN DCTB"/>
    <property type="match status" value="1"/>
</dbReference>
<evidence type="ECO:0000313" key="5">
    <source>
        <dbReference type="EMBL" id="NDL68981.1"/>
    </source>
</evidence>
<dbReference type="InterPro" id="IPR018389">
    <property type="entry name" value="DctP_fam"/>
</dbReference>
<evidence type="ECO:0000256" key="2">
    <source>
        <dbReference type="ARBA" id="ARBA00022448"/>
    </source>
</evidence>
<dbReference type="CDD" id="cd13603">
    <property type="entry name" value="PBP2_TRAP_Siap_TeaA_like"/>
    <property type="match status" value="1"/>
</dbReference>
<dbReference type="AlphaFoldDB" id="A0A7C9K439"/>
<reference evidence="5 6" key="1">
    <citation type="submission" date="2020-01" db="EMBL/GenBank/DDBJ databases">
        <title>Whole genome sequencing of Halomonas alkaliphila strain LS44.</title>
        <authorList>
            <person name="Kumar S."/>
            <person name="Paul D."/>
            <person name="Shouche Y."/>
            <person name="Suryavanshi M.V."/>
        </authorList>
    </citation>
    <scope>NUCLEOTIDE SEQUENCE [LARGE SCALE GENOMIC DNA]</scope>
    <source>
        <strain evidence="5 6">LS44</strain>
    </source>
</reference>
<dbReference type="PANTHER" id="PTHR33376">
    <property type="match status" value="1"/>
</dbReference>
<dbReference type="InterPro" id="IPR004682">
    <property type="entry name" value="TRAP_DctP"/>
</dbReference>
<name>A0A7C9K439_9GAMM</name>
<dbReference type="Proteomes" id="UP000480312">
    <property type="component" value="Unassembled WGS sequence"/>
</dbReference>
<proteinExistence type="inferred from homology"/>
<dbReference type="GO" id="GO:0055085">
    <property type="term" value="P:transmembrane transport"/>
    <property type="evidence" value="ECO:0007669"/>
    <property type="project" value="InterPro"/>
</dbReference>
<evidence type="ECO:0000256" key="4">
    <source>
        <dbReference type="SAM" id="SignalP"/>
    </source>
</evidence>
<dbReference type="EMBL" id="JAAEHK010000001">
    <property type="protein sequence ID" value="NDL68981.1"/>
    <property type="molecule type" value="Genomic_DNA"/>
</dbReference>
<dbReference type="NCBIfam" id="NF037995">
    <property type="entry name" value="TRAP_S1"/>
    <property type="match status" value="1"/>
</dbReference>
<comment type="similarity">
    <text evidence="1">Belongs to the bacterial solute-binding protein 7 family.</text>
</comment>
<dbReference type="NCBIfam" id="TIGR00787">
    <property type="entry name" value="dctP"/>
    <property type="match status" value="1"/>
</dbReference>
<comment type="caution">
    <text evidence="5">The sequence shown here is derived from an EMBL/GenBank/DDBJ whole genome shotgun (WGS) entry which is preliminary data.</text>
</comment>
<organism evidence="5 6">
    <name type="scientific">Vreelandella alkaliphila</name>
    <dbReference type="NCBI Taxonomy" id="272774"/>
    <lineage>
        <taxon>Bacteria</taxon>
        <taxon>Pseudomonadati</taxon>
        <taxon>Pseudomonadota</taxon>
        <taxon>Gammaproteobacteria</taxon>
        <taxon>Oceanospirillales</taxon>
        <taxon>Halomonadaceae</taxon>
        <taxon>Vreelandella</taxon>
    </lineage>
</organism>
<keyword evidence="3 4" id="KW-0732">Signal</keyword>
<feature type="signal peptide" evidence="4">
    <location>
        <begin position="1"/>
        <end position="32"/>
    </location>
</feature>
<keyword evidence="2" id="KW-0813">Transport</keyword>
<gene>
    <name evidence="5" type="ORF">GPL32_00475</name>
</gene>